<keyword evidence="4" id="KW-1185">Reference proteome</keyword>
<accession>A0ABT3QCA5</accession>
<gene>
    <name evidence="3" type="ORF">OQ497_02585</name>
</gene>
<dbReference type="EMBL" id="JAPIUZ010000001">
    <property type="protein sequence ID" value="MCX2562859.1"/>
    <property type="molecule type" value="Genomic_DNA"/>
</dbReference>
<keyword evidence="1" id="KW-0175">Coiled coil</keyword>
<keyword evidence="2" id="KW-0812">Transmembrane</keyword>
<dbReference type="Proteomes" id="UP001301152">
    <property type="component" value="Unassembled WGS sequence"/>
</dbReference>
<evidence type="ECO:0000256" key="1">
    <source>
        <dbReference type="SAM" id="Coils"/>
    </source>
</evidence>
<evidence type="ECO:0000256" key="2">
    <source>
        <dbReference type="SAM" id="Phobius"/>
    </source>
</evidence>
<protein>
    <submittedName>
        <fullName evidence="3">Uncharacterized protein</fullName>
    </submittedName>
</protein>
<keyword evidence="2" id="KW-0472">Membrane</keyword>
<sequence>MVFKEKIKENIFTSSVLLIISIPSVAVIILMFSSPHFIAGDQGLNAPFFWSLAGTFLSYCGLIFSSYAVYELRIISKRAYYKIRAPEICRELDDVINKMNLMHHLKISECERPLIITKIPTILISIKRFDNKALTKKAEDLNTLFNTINEQLNKANNSTIMNDLNNYWDFFGGISTMLDEIREYNQHLGAL</sequence>
<evidence type="ECO:0000313" key="4">
    <source>
        <dbReference type="Proteomes" id="UP001301152"/>
    </source>
</evidence>
<proteinExistence type="predicted"/>
<name>A0ABT3QCA5_9PROT</name>
<dbReference type="RefSeq" id="WP_173560017.1">
    <property type="nucleotide sequence ID" value="NZ_JAPIUZ010000001.1"/>
</dbReference>
<reference evidence="3 4" key="1">
    <citation type="submission" date="2022-11" db="EMBL/GenBank/DDBJ databases">
        <title>Genome sequencing of Acetobacter type strain.</title>
        <authorList>
            <person name="Heo J."/>
            <person name="Lee D."/>
            <person name="Han B.-H."/>
            <person name="Hong S.-B."/>
            <person name="Kwon S.-W."/>
        </authorList>
    </citation>
    <scope>NUCLEOTIDE SEQUENCE [LARGE SCALE GENOMIC DNA]</scope>
    <source>
        <strain evidence="3 4">KACC 21253</strain>
    </source>
</reference>
<keyword evidence="2" id="KW-1133">Transmembrane helix</keyword>
<comment type="caution">
    <text evidence="3">The sequence shown here is derived from an EMBL/GenBank/DDBJ whole genome shotgun (WGS) entry which is preliminary data.</text>
</comment>
<organism evidence="3 4">
    <name type="scientific">Acetobacter thailandicus</name>
    <dbReference type="NCBI Taxonomy" id="1502842"/>
    <lineage>
        <taxon>Bacteria</taxon>
        <taxon>Pseudomonadati</taxon>
        <taxon>Pseudomonadota</taxon>
        <taxon>Alphaproteobacteria</taxon>
        <taxon>Acetobacterales</taxon>
        <taxon>Acetobacteraceae</taxon>
        <taxon>Acetobacter</taxon>
    </lineage>
</organism>
<feature type="coiled-coil region" evidence="1">
    <location>
        <begin position="131"/>
        <end position="158"/>
    </location>
</feature>
<feature type="transmembrane region" description="Helical" evidence="2">
    <location>
        <begin position="48"/>
        <end position="70"/>
    </location>
</feature>
<evidence type="ECO:0000313" key="3">
    <source>
        <dbReference type="EMBL" id="MCX2562859.1"/>
    </source>
</evidence>
<feature type="transmembrane region" description="Helical" evidence="2">
    <location>
        <begin position="12"/>
        <end position="33"/>
    </location>
</feature>